<feature type="domain" description="PSI" evidence="5">
    <location>
        <begin position="533"/>
        <end position="614"/>
    </location>
</feature>
<dbReference type="InterPro" id="IPR016201">
    <property type="entry name" value="PSI"/>
</dbReference>
<feature type="compositionally biased region" description="Acidic residues" evidence="3">
    <location>
        <begin position="582"/>
        <end position="598"/>
    </location>
</feature>
<comment type="similarity">
    <text evidence="1">Belongs to the peptidase C1 family.</text>
</comment>
<feature type="region of interest" description="Disordered" evidence="3">
    <location>
        <begin position="237"/>
        <end position="289"/>
    </location>
</feature>
<sequence length="844" mass="93176">MILMFLILHITWIVTGESNYPAFFDRRLTSKQCKSMHHQGYAGECQGTWAFAVASMMSDRLCYAGTNLLMSPEDLLQCDENNNGCSEGFLSNGLDYAKTKGVLPALCKSFRGSVTRLCSQTCDDGQAVTNSMRYTLANYFYLNTPTPTRNITKYTEDLINVIKQEIFLNGTVAASFKVTERFVKFMADERVNKMVYSPDFLSQRKYNTNDTLLHYSHGKIVGWGEVESTVLTYPEVIVEPEEPETPEEPDPETPEESTSNKHTLGSTQQKRKHAGSNKNDPETPPSPTIEERTVPYWIVQVYTQDLGVNGYILLEMNTTELQIEADVWGCTVEPPNDSCNKKDEVSLDRRCHDCTRRSTAEKNGRLLTNSSLGHQKAKEAQEVKGKYRFSSKSHKSENIQSSIQSNADTDCAYCLSTDNCISVNVHKYVDKWVVDAVHGICPELAFSPTAEENPTNVPLEGGIGVTKVISQCPLDDCLQFSASPHSCLNRTGCGYCASTQLCQKGGETGNNQAVPCPTLSWIHSKDVLETMFPCTMAQNKKQCLETITRTHPNGQRMCGWCETTQECIDTNWMQRTEKPVTEDEEEEEEEKNDDSDEPVVETVVLEQPLIGRCPSEFYSSNKDKPAKTPTSCSDLTTLTTCARSSSILPSKEVCEWTVTEATDMDVIEHGGQFCVSQGTSASNAKTLIDNQAIVTLDAMELKCNQLSCTSCKTQLDTSSDCIWCYSTQSCVAATTNSAGERVAKSAICSIPVANSSSLVCSECASLTGCTECVQKAGCVWITKNRLCRMSDEVTSKARNSEQSDDVVTAILQCPSVSTDSVGAFSVKTKMVSLLAFTLLLVSFC</sequence>
<feature type="signal peptide" evidence="4">
    <location>
        <begin position="1"/>
        <end position="16"/>
    </location>
</feature>
<evidence type="ECO:0000313" key="8">
    <source>
        <dbReference type="Proteomes" id="UP001281761"/>
    </source>
</evidence>
<feature type="domain" description="PSI" evidence="5">
    <location>
        <begin position="762"/>
        <end position="814"/>
    </location>
</feature>
<feature type="chain" id="PRO_5047363760" evidence="4">
    <location>
        <begin position="17"/>
        <end position="844"/>
    </location>
</feature>
<reference evidence="7 8" key="1">
    <citation type="journal article" date="2022" name="bioRxiv">
        <title>Genomics of Preaxostyla Flagellates Illuminates Evolutionary Transitions and the Path Towards Mitochondrial Loss.</title>
        <authorList>
            <person name="Novak L.V.F."/>
            <person name="Treitli S.C."/>
            <person name="Pyrih J."/>
            <person name="Halakuc P."/>
            <person name="Pipaliya S.V."/>
            <person name="Vacek V."/>
            <person name="Brzon O."/>
            <person name="Soukal P."/>
            <person name="Eme L."/>
            <person name="Dacks J.B."/>
            <person name="Karnkowska A."/>
            <person name="Elias M."/>
            <person name="Hampl V."/>
        </authorList>
    </citation>
    <scope>NUCLEOTIDE SEQUENCE [LARGE SCALE GENOMIC DNA]</scope>
    <source>
        <strain evidence="7">NAU3</strain>
        <tissue evidence="7">Gut</tissue>
    </source>
</reference>
<name>A0ABQ9XVP9_9EUKA</name>
<organism evidence="7 8">
    <name type="scientific">Blattamonas nauphoetae</name>
    <dbReference type="NCBI Taxonomy" id="2049346"/>
    <lineage>
        <taxon>Eukaryota</taxon>
        <taxon>Metamonada</taxon>
        <taxon>Preaxostyla</taxon>
        <taxon>Oxymonadida</taxon>
        <taxon>Blattamonas</taxon>
    </lineage>
</organism>
<dbReference type="SMART" id="SM00423">
    <property type="entry name" value="PSI"/>
    <property type="match status" value="4"/>
</dbReference>
<evidence type="ECO:0000256" key="4">
    <source>
        <dbReference type="SAM" id="SignalP"/>
    </source>
</evidence>
<dbReference type="Proteomes" id="UP001281761">
    <property type="component" value="Unassembled WGS sequence"/>
</dbReference>
<evidence type="ECO:0000259" key="6">
    <source>
        <dbReference type="SMART" id="SM00645"/>
    </source>
</evidence>
<evidence type="ECO:0000256" key="1">
    <source>
        <dbReference type="ARBA" id="ARBA00008455"/>
    </source>
</evidence>
<keyword evidence="8" id="KW-1185">Reference proteome</keyword>
<protein>
    <submittedName>
        <fullName evidence="7">Uncharacterized protein</fullName>
    </submittedName>
</protein>
<dbReference type="SMART" id="SM00645">
    <property type="entry name" value="Pept_C1"/>
    <property type="match status" value="1"/>
</dbReference>
<dbReference type="Gene3D" id="3.90.70.10">
    <property type="entry name" value="Cysteine proteinases"/>
    <property type="match status" value="1"/>
</dbReference>
<keyword evidence="2" id="KW-0325">Glycoprotein</keyword>
<gene>
    <name evidence="7" type="ORF">BLNAU_9419</name>
</gene>
<evidence type="ECO:0000256" key="3">
    <source>
        <dbReference type="SAM" id="MobiDB-lite"/>
    </source>
</evidence>
<evidence type="ECO:0000313" key="7">
    <source>
        <dbReference type="EMBL" id="KAK2955562.1"/>
    </source>
</evidence>
<dbReference type="SUPFAM" id="SSF54001">
    <property type="entry name" value="Cysteine proteinases"/>
    <property type="match status" value="1"/>
</dbReference>
<evidence type="ECO:0000256" key="2">
    <source>
        <dbReference type="ARBA" id="ARBA00023180"/>
    </source>
</evidence>
<dbReference type="EMBL" id="JARBJD010000065">
    <property type="protein sequence ID" value="KAK2955562.1"/>
    <property type="molecule type" value="Genomic_DNA"/>
</dbReference>
<feature type="domain" description="Peptidase C1A papain C-terminal" evidence="6">
    <location>
        <begin position="20"/>
        <end position="331"/>
    </location>
</feature>
<feature type="domain" description="PSI" evidence="5">
    <location>
        <begin position="476"/>
        <end position="517"/>
    </location>
</feature>
<evidence type="ECO:0000259" key="5">
    <source>
        <dbReference type="SMART" id="SM00423"/>
    </source>
</evidence>
<dbReference type="PANTHER" id="PTHR12411">
    <property type="entry name" value="CYSTEINE PROTEASE FAMILY C1-RELATED"/>
    <property type="match status" value="1"/>
</dbReference>
<feature type="region of interest" description="Disordered" evidence="3">
    <location>
        <begin position="574"/>
        <end position="598"/>
    </location>
</feature>
<accession>A0ABQ9XVP9</accession>
<dbReference type="InterPro" id="IPR038765">
    <property type="entry name" value="Papain-like_cys_pep_sf"/>
</dbReference>
<dbReference type="InterPro" id="IPR000668">
    <property type="entry name" value="Peptidase_C1A_C"/>
</dbReference>
<dbReference type="InterPro" id="IPR013128">
    <property type="entry name" value="Peptidase_C1A"/>
</dbReference>
<proteinExistence type="inferred from homology"/>
<feature type="compositionally biased region" description="Acidic residues" evidence="3">
    <location>
        <begin position="238"/>
        <end position="255"/>
    </location>
</feature>
<feature type="domain" description="PSI" evidence="5">
    <location>
        <begin position="702"/>
        <end position="761"/>
    </location>
</feature>
<keyword evidence="4" id="KW-0732">Signal</keyword>
<comment type="caution">
    <text evidence="7">The sequence shown here is derived from an EMBL/GenBank/DDBJ whole genome shotgun (WGS) entry which is preliminary data.</text>
</comment>